<dbReference type="Gene3D" id="3.90.1200.10">
    <property type="match status" value="1"/>
</dbReference>
<dbReference type="CDD" id="cd05154">
    <property type="entry name" value="ACAD10_11_N-like"/>
    <property type="match status" value="1"/>
</dbReference>
<comment type="caution">
    <text evidence="2">The sequence shown here is derived from an EMBL/GenBank/DDBJ whole genome shotgun (WGS) entry which is preliminary data.</text>
</comment>
<dbReference type="InterPro" id="IPR041726">
    <property type="entry name" value="ACAD10_11_N"/>
</dbReference>
<dbReference type="SUPFAM" id="SSF56112">
    <property type="entry name" value="Protein kinase-like (PK-like)"/>
    <property type="match status" value="1"/>
</dbReference>
<sequence>MTETPAPGIPPEVAPVRPGQELDWDRIRDYLAPRLDVDGPMAVAQFPNGSANLTYLVSFGDRRFVLRRPPFGVIAPGAHDMRREHRVLSRLWRVYDRAPRGFLFCDDADVAGSDFLVSEYRPGIVVWGVIPPELGGRAAARQLGLATVDALADLHAVDPAACDLDRLGRSDGFLERQLSGWRDRWGRVAQWADPAHDAAMVSAADLLSRRLPASQVAALVHNDFKVNNCQFTSGRPDRVTSVFDWDMATLADPLADLGTLLSYWPDPADTGDDHAIHDPGMETLGLPTRAEVVDRYAVRSGLDLTAIAWYEAFACWRIAVICQQLYARYARGESTDERMASRGERVGMLSRRALRILTESRPT</sequence>
<gene>
    <name evidence="2" type="ORF">BL253_01645</name>
</gene>
<dbReference type="EMBL" id="MOMC01000005">
    <property type="protein sequence ID" value="ONH33316.1"/>
    <property type="molecule type" value="Genomic_DNA"/>
</dbReference>
<evidence type="ECO:0000313" key="2">
    <source>
        <dbReference type="EMBL" id="ONH33316.1"/>
    </source>
</evidence>
<accession>A0A1V2ILG0</accession>
<dbReference type="Proteomes" id="UP000188929">
    <property type="component" value="Unassembled WGS sequence"/>
</dbReference>
<dbReference type="GO" id="GO:0016740">
    <property type="term" value="F:transferase activity"/>
    <property type="evidence" value="ECO:0007669"/>
    <property type="project" value="UniProtKB-KW"/>
</dbReference>
<evidence type="ECO:0000313" key="3">
    <source>
        <dbReference type="Proteomes" id="UP000188929"/>
    </source>
</evidence>
<feature type="domain" description="Aminoglycoside phosphotransferase" evidence="1">
    <location>
        <begin position="44"/>
        <end position="274"/>
    </location>
</feature>
<dbReference type="InterPro" id="IPR002575">
    <property type="entry name" value="Aminoglycoside_PTrfase"/>
</dbReference>
<dbReference type="PANTHER" id="PTHR47829">
    <property type="entry name" value="HYDROLASE, PUTATIVE (AFU_ORTHOLOGUE AFUA_1G12880)-RELATED"/>
    <property type="match status" value="1"/>
</dbReference>
<name>A0A1V2ILG0_9ACTN</name>
<dbReference type="AlphaFoldDB" id="A0A1V2ILG0"/>
<reference evidence="3" key="1">
    <citation type="submission" date="2016-10" db="EMBL/GenBank/DDBJ databases">
        <title>Frankia sp. NRRL B-16386 Genome sequencing.</title>
        <authorList>
            <person name="Ghodhbane-Gtari F."/>
            <person name="Swanson E."/>
            <person name="Gueddou A."/>
            <person name="Hezbri K."/>
            <person name="Ktari K."/>
            <person name="Nouioui I."/>
            <person name="Morris K."/>
            <person name="Simpson S."/>
            <person name="Abebe-Akele F."/>
            <person name="Thomas K."/>
            <person name="Gtari M."/>
            <person name="Tisa L.S."/>
        </authorList>
    </citation>
    <scope>NUCLEOTIDE SEQUENCE [LARGE SCALE GENOMIC DNA]</scope>
    <source>
        <strain evidence="3">NRRL B-16386</strain>
    </source>
</reference>
<proteinExistence type="predicted"/>
<evidence type="ECO:0000259" key="1">
    <source>
        <dbReference type="Pfam" id="PF01636"/>
    </source>
</evidence>
<organism evidence="2 3">
    <name type="scientific">Pseudofrankia asymbiotica</name>
    <dbReference type="NCBI Taxonomy" id="1834516"/>
    <lineage>
        <taxon>Bacteria</taxon>
        <taxon>Bacillati</taxon>
        <taxon>Actinomycetota</taxon>
        <taxon>Actinomycetes</taxon>
        <taxon>Frankiales</taxon>
        <taxon>Frankiaceae</taxon>
        <taxon>Pseudofrankia</taxon>
    </lineage>
</organism>
<dbReference type="STRING" id="1834516.BL253_01645"/>
<dbReference type="Gene3D" id="3.30.200.20">
    <property type="entry name" value="Phosphorylase Kinase, domain 1"/>
    <property type="match status" value="1"/>
</dbReference>
<dbReference type="OrthoDB" id="3806873at2"/>
<dbReference type="PANTHER" id="PTHR47829:SF1">
    <property type="entry name" value="HAD FAMILY PHOSPHATASE"/>
    <property type="match status" value="1"/>
</dbReference>
<dbReference type="InterPro" id="IPR011009">
    <property type="entry name" value="Kinase-like_dom_sf"/>
</dbReference>
<keyword evidence="3" id="KW-1185">Reference proteome</keyword>
<dbReference type="RefSeq" id="WP_076812904.1">
    <property type="nucleotide sequence ID" value="NZ_MOMC01000005.1"/>
</dbReference>
<protein>
    <submittedName>
        <fullName evidence="2">Phosphotransferase family protein</fullName>
    </submittedName>
</protein>
<keyword evidence="2" id="KW-0808">Transferase</keyword>
<dbReference type="Pfam" id="PF01636">
    <property type="entry name" value="APH"/>
    <property type="match status" value="1"/>
</dbReference>
<dbReference type="InterPro" id="IPR052898">
    <property type="entry name" value="ACAD10-like"/>
</dbReference>